<dbReference type="GO" id="GO:0006352">
    <property type="term" value="P:DNA-templated transcription initiation"/>
    <property type="evidence" value="ECO:0007669"/>
    <property type="project" value="InterPro"/>
</dbReference>
<comment type="caution">
    <text evidence="8">The sequence shown here is derived from an EMBL/GenBank/DDBJ whole genome shotgun (WGS) entry which is preliminary data.</text>
</comment>
<sequence>MRKVTPDEQIIDQYLSQQPNHCFEELYKKYVDKVYQRCLFMTKDADQAQDFTQDVFIKAFGKMNDFENRSSFSTWINAIAYNYCADQLRLAKRLPTTPIDERLEDSLGDSGEARAQEESQDLARQALASLPMNEQLLLRQKYEQGLSLEELAQIYQIKLSAVKMRLKRSREKIQQYYAQQQAR</sequence>
<evidence type="ECO:0000256" key="4">
    <source>
        <dbReference type="ARBA" id="ARBA00023125"/>
    </source>
</evidence>
<evidence type="ECO:0000259" key="6">
    <source>
        <dbReference type="Pfam" id="PF04542"/>
    </source>
</evidence>
<gene>
    <name evidence="8" type="ORF">IC230_30070</name>
</gene>
<evidence type="ECO:0000256" key="2">
    <source>
        <dbReference type="ARBA" id="ARBA00023015"/>
    </source>
</evidence>
<comment type="similarity">
    <text evidence="1">Belongs to the sigma-70 factor family. ECF subfamily.</text>
</comment>
<dbReference type="InterPro" id="IPR014284">
    <property type="entry name" value="RNA_pol_sigma-70_dom"/>
</dbReference>
<protein>
    <submittedName>
        <fullName evidence="8">Sigma-70 family RNA polymerase sigma factor</fullName>
    </submittedName>
</protein>
<evidence type="ECO:0000313" key="8">
    <source>
        <dbReference type="EMBL" id="MBD2757161.1"/>
    </source>
</evidence>
<dbReference type="Pfam" id="PF04545">
    <property type="entry name" value="Sigma70_r4"/>
    <property type="match status" value="1"/>
</dbReference>
<dbReference type="InterPro" id="IPR036388">
    <property type="entry name" value="WH-like_DNA-bd_sf"/>
</dbReference>
<dbReference type="InterPro" id="IPR013324">
    <property type="entry name" value="RNA_pol_sigma_r3/r4-like"/>
</dbReference>
<dbReference type="AlphaFoldDB" id="A0A927B7I4"/>
<dbReference type="SUPFAM" id="SSF88659">
    <property type="entry name" value="Sigma3 and sigma4 domains of RNA polymerase sigma factors"/>
    <property type="match status" value="1"/>
</dbReference>
<dbReference type="CDD" id="cd06171">
    <property type="entry name" value="Sigma70_r4"/>
    <property type="match status" value="1"/>
</dbReference>
<dbReference type="SUPFAM" id="SSF88946">
    <property type="entry name" value="Sigma2 domain of RNA polymerase sigma factors"/>
    <property type="match status" value="1"/>
</dbReference>
<dbReference type="Proteomes" id="UP000653797">
    <property type="component" value="Unassembled WGS sequence"/>
</dbReference>
<dbReference type="Gene3D" id="1.10.1740.10">
    <property type="match status" value="1"/>
</dbReference>
<evidence type="ECO:0000256" key="1">
    <source>
        <dbReference type="ARBA" id="ARBA00010641"/>
    </source>
</evidence>
<accession>A0A927B7I4</accession>
<keyword evidence="5" id="KW-0804">Transcription</keyword>
<dbReference type="RefSeq" id="WP_191042786.1">
    <property type="nucleotide sequence ID" value="NZ_JACXAA010000018.1"/>
</dbReference>
<evidence type="ECO:0000259" key="7">
    <source>
        <dbReference type="Pfam" id="PF04545"/>
    </source>
</evidence>
<reference evidence="8" key="1">
    <citation type="submission" date="2020-09" db="EMBL/GenBank/DDBJ databases">
        <authorList>
            <person name="Kim M.K."/>
        </authorList>
    </citation>
    <scope>NUCLEOTIDE SEQUENCE</scope>
    <source>
        <strain evidence="8">BT704</strain>
    </source>
</reference>
<evidence type="ECO:0000256" key="5">
    <source>
        <dbReference type="ARBA" id="ARBA00023163"/>
    </source>
</evidence>
<feature type="domain" description="RNA polymerase sigma-70 region 2" evidence="6">
    <location>
        <begin position="26"/>
        <end position="93"/>
    </location>
</feature>
<evidence type="ECO:0000256" key="3">
    <source>
        <dbReference type="ARBA" id="ARBA00023082"/>
    </source>
</evidence>
<proteinExistence type="inferred from homology"/>
<evidence type="ECO:0000313" key="9">
    <source>
        <dbReference type="Proteomes" id="UP000653797"/>
    </source>
</evidence>
<keyword evidence="4" id="KW-0238">DNA-binding</keyword>
<dbReference type="InterPro" id="IPR039425">
    <property type="entry name" value="RNA_pol_sigma-70-like"/>
</dbReference>
<dbReference type="InterPro" id="IPR007630">
    <property type="entry name" value="RNA_pol_sigma70_r4"/>
</dbReference>
<feature type="domain" description="RNA polymerase sigma-70 region 4" evidence="7">
    <location>
        <begin position="126"/>
        <end position="174"/>
    </location>
</feature>
<dbReference type="InterPro" id="IPR007627">
    <property type="entry name" value="RNA_pol_sigma70_r2"/>
</dbReference>
<dbReference type="Gene3D" id="1.10.10.10">
    <property type="entry name" value="Winged helix-like DNA-binding domain superfamily/Winged helix DNA-binding domain"/>
    <property type="match status" value="1"/>
</dbReference>
<organism evidence="8 9">
    <name type="scientific">Spirosoma validum</name>
    <dbReference type="NCBI Taxonomy" id="2771355"/>
    <lineage>
        <taxon>Bacteria</taxon>
        <taxon>Pseudomonadati</taxon>
        <taxon>Bacteroidota</taxon>
        <taxon>Cytophagia</taxon>
        <taxon>Cytophagales</taxon>
        <taxon>Cytophagaceae</taxon>
        <taxon>Spirosoma</taxon>
    </lineage>
</organism>
<keyword evidence="9" id="KW-1185">Reference proteome</keyword>
<dbReference type="InterPro" id="IPR013325">
    <property type="entry name" value="RNA_pol_sigma_r2"/>
</dbReference>
<dbReference type="GO" id="GO:0003677">
    <property type="term" value="F:DNA binding"/>
    <property type="evidence" value="ECO:0007669"/>
    <property type="project" value="UniProtKB-KW"/>
</dbReference>
<dbReference type="EMBL" id="JACXAA010000018">
    <property type="protein sequence ID" value="MBD2757161.1"/>
    <property type="molecule type" value="Genomic_DNA"/>
</dbReference>
<dbReference type="Pfam" id="PF04542">
    <property type="entry name" value="Sigma70_r2"/>
    <property type="match status" value="1"/>
</dbReference>
<keyword evidence="2" id="KW-0805">Transcription regulation</keyword>
<dbReference type="GO" id="GO:0016987">
    <property type="term" value="F:sigma factor activity"/>
    <property type="evidence" value="ECO:0007669"/>
    <property type="project" value="UniProtKB-KW"/>
</dbReference>
<dbReference type="NCBIfam" id="TIGR02937">
    <property type="entry name" value="sigma70-ECF"/>
    <property type="match status" value="1"/>
</dbReference>
<dbReference type="PANTHER" id="PTHR43133:SF8">
    <property type="entry name" value="RNA POLYMERASE SIGMA FACTOR HI_1459-RELATED"/>
    <property type="match status" value="1"/>
</dbReference>
<dbReference type="PANTHER" id="PTHR43133">
    <property type="entry name" value="RNA POLYMERASE ECF-TYPE SIGMA FACTO"/>
    <property type="match status" value="1"/>
</dbReference>
<keyword evidence="3" id="KW-0731">Sigma factor</keyword>
<name>A0A927B7I4_9BACT</name>